<reference evidence="1 2" key="1">
    <citation type="submission" date="2017-04" db="EMBL/GenBank/DDBJ databases">
        <title>Novel microbial lineages endemic to geothermal iron-oxide mats fill important gaps in the evolutionary history of Archaea.</title>
        <authorList>
            <person name="Jay Z.J."/>
            <person name="Beam J.P."/>
            <person name="Dlakic M."/>
            <person name="Rusch D.B."/>
            <person name="Kozubal M.A."/>
            <person name="Inskeep W.P."/>
        </authorList>
    </citation>
    <scope>NUCLEOTIDE SEQUENCE [LARGE SCALE GENOMIC DNA]</scope>
    <source>
        <strain evidence="1">ECH_B_SAG-C16</strain>
    </source>
</reference>
<sequence length="41" mass="4839">LEKEINEREEDAARKSAKKISAELNLSEDEVVRLIKEDRKR</sequence>
<feature type="non-terminal residue" evidence="1">
    <location>
        <position position="1"/>
    </location>
</feature>
<accession>A0A2R6B872</accession>
<comment type="caution">
    <text evidence="1">The sequence shown here is derived from an EMBL/GenBank/DDBJ whole genome shotgun (WGS) entry which is preliminary data.</text>
</comment>
<gene>
    <name evidence="1" type="ORF">B9Q09_03790</name>
</gene>
<protein>
    <submittedName>
        <fullName evidence="1">VapB-type antitoxin</fullName>
    </submittedName>
</protein>
<name>A0A2R6B872_9ARCH</name>
<proteinExistence type="predicted"/>
<evidence type="ECO:0000313" key="1">
    <source>
        <dbReference type="EMBL" id="PSN94826.1"/>
    </source>
</evidence>
<evidence type="ECO:0000313" key="2">
    <source>
        <dbReference type="Proteomes" id="UP000240681"/>
    </source>
</evidence>
<dbReference type="EMBL" id="NEXK01000074">
    <property type="protein sequence ID" value="PSN94826.1"/>
    <property type="molecule type" value="Genomic_DNA"/>
</dbReference>
<dbReference type="Proteomes" id="UP000240681">
    <property type="component" value="Unassembled WGS sequence"/>
</dbReference>
<organism evidence="1 2">
    <name type="scientific">Candidatus Marsarchaeota G2 archaeon ECH_B_SAG-C16</name>
    <dbReference type="NCBI Taxonomy" id="1978163"/>
    <lineage>
        <taxon>Archaea</taxon>
        <taxon>Candidatus Marsarchaeota</taxon>
        <taxon>Candidatus Marsarchaeota group 2</taxon>
    </lineage>
</organism>
<dbReference type="AlphaFoldDB" id="A0A2R6B872"/>